<evidence type="ECO:0000313" key="5">
    <source>
        <dbReference type="Proteomes" id="UP001597510"/>
    </source>
</evidence>
<evidence type="ECO:0000256" key="1">
    <source>
        <dbReference type="ARBA" id="ARBA00022679"/>
    </source>
</evidence>
<dbReference type="EMBL" id="JBHULC010000038">
    <property type="protein sequence ID" value="MFD2523859.1"/>
    <property type="molecule type" value="Genomic_DNA"/>
</dbReference>
<dbReference type="SUPFAM" id="SSF55729">
    <property type="entry name" value="Acyl-CoA N-acyltransferases (Nat)"/>
    <property type="match status" value="1"/>
</dbReference>
<evidence type="ECO:0000259" key="3">
    <source>
        <dbReference type="PROSITE" id="PS51186"/>
    </source>
</evidence>
<dbReference type="Pfam" id="PF00583">
    <property type="entry name" value="Acetyltransf_1"/>
    <property type="match status" value="1"/>
</dbReference>
<keyword evidence="5" id="KW-1185">Reference proteome</keyword>
<dbReference type="Proteomes" id="UP001597510">
    <property type="component" value="Unassembled WGS sequence"/>
</dbReference>
<protein>
    <submittedName>
        <fullName evidence="4">GNAT family N-acetyltransferase</fullName>
        <ecNumber evidence="4">2.3.-.-</ecNumber>
    </submittedName>
</protein>
<name>A0ABW5JCR5_9BACT</name>
<evidence type="ECO:0000256" key="2">
    <source>
        <dbReference type="ARBA" id="ARBA00023315"/>
    </source>
</evidence>
<sequence>MSQIKVIEFDTNNPAHYQAFKDINYAWINKYFKVEQGDLDSLENPKKYFLDTGGAILLACRGDEFLGATALKPIGNNSLELCKMGVSEAARGLGVGYAIGIAAVTKAKELGFERLYLETNSGLSPALNLYKKLGFSYIQNFTSPYQRADVAMEMYL</sequence>
<dbReference type="InterPro" id="IPR000182">
    <property type="entry name" value="GNAT_dom"/>
</dbReference>
<comment type="caution">
    <text evidence="4">The sequence shown here is derived from an EMBL/GenBank/DDBJ whole genome shotgun (WGS) entry which is preliminary data.</text>
</comment>
<dbReference type="InterPro" id="IPR016181">
    <property type="entry name" value="Acyl_CoA_acyltransferase"/>
</dbReference>
<dbReference type="GO" id="GO:0016746">
    <property type="term" value="F:acyltransferase activity"/>
    <property type="evidence" value="ECO:0007669"/>
    <property type="project" value="UniProtKB-KW"/>
</dbReference>
<dbReference type="PANTHER" id="PTHR43877">
    <property type="entry name" value="AMINOALKYLPHOSPHONATE N-ACETYLTRANSFERASE-RELATED-RELATED"/>
    <property type="match status" value="1"/>
</dbReference>
<dbReference type="InterPro" id="IPR050832">
    <property type="entry name" value="Bact_Acetyltransf"/>
</dbReference>
<keyword evidence="1 4" id="KW-0808">Transferase</keyword>
<dbReference type="PANTHER" id="PTHR43877:SF2">
    <property type="entry name" value="AMINOALKYLPHOSPHONATE N-ACETYLTRANSFERASE-RELATED"/>
    <property type="match status" value="1"/>
</dbReference>
<dbReference type="PROSITE" id="PS51186">
    <property type="entry name" value="GNAT"/>
    <property type="match status" value="1"/>
</dbReference>
<feature type="domain" description="N-acetyltransferase" evidence="3">
    <location>
        <begin position="7"/>
        <end position="156"/>
    </location>
</feature>
<gene>
    <name evidence="4" type="ORF">ACFSR2_23360</name>
</gene>
<proteinExistence type="predicted"/>
<reference evidence="5" key="1">
    <citation type="journal article" date="2019" name="Int. J. Syst. Evol. Microbiol.">
        <title>The Global Catalogue of Microorganisms (GCM) 10K type strain sequencing project: providing services to taxonomists for standard genome sequencing and annotation.</title>
        <authorList>
            <consortium name="The Broad Institute Genomics Platform"/>
            <consortium name="The Broad Institute Genome Sequencing Center for Infectious Disease"/>
            <person name="Wu L."/>
            <person name="Ma J."/>
        </authorList>
    </citation>
    <scope>NUCLEOTIDE SEQUENCE [LARGE SCALE GENOMIC DNA]</scope>
    <source>
        <strain evidence="5">KCTC 52344</strain>
    </source>
</reference>
<accession>A0ABW5JCR5</accession>
<dbReference type="Gene3D" id="3.40.630.30">
    <property type="match status" value="1"/>
</dbReference>
<dbReference type="EC" id="2.3.-.-" evidence="4"/>
<keyword evidence="2 4" id="KW-0012">Acyltransferase</keyword>
<evidence type="ECO:0000313" key="4">
    <source>
        <dbReference type="EMBL" id="MFD2523859.1"/>
    </source>
</evidence>
<organism evidence="4 5">
    <name type="scientific">Emticicia soli</name>
    <dbReference type="NCBI Taxonomy" id="2027878"/>
    <lineage>
        <taxon>Bacteria</taxon>
        <taxon>Pseudomonadati</taxon>
        <taxon>Bacteroidota</taxon>
        <taxon>Cytophagia</taxon>
        <taxon>Cytophagales</taxon>
        <taxon>Leadbetterellaceae</taxon>
        <taxon>Emticicia</taxon>
    </lineage>
</organism>
<dbReference type="CDD" id="cd04301">
    <property type="entry name" value="NAT_SF"/>
    <property type="match status" value="1"/>
</dbReference>
<dbReference type="RefSeq" id="WP_340234244.1">
    <property type="nucleotide sequence ID" value="NZ_JBBEWC010000001.1"/>
</dbReference>